<comment type="subcellular location">
    <subcellularLocation>
        <location evidence="1">Cell membrane</location>
        <topology evidence="1">Peripheral membrane protein</topology>
    </subcellularLocation>
</comment>
<dbReference type="GO" id="GO:0005886">
    <property type="term" value="C:plasma membrane"/>
    <property type="evidence" value="ECO:0007669"/>
    <property type="project" value="UniProtKB-SubCell"/>
</dbReference>
<keyword evidence="7" id="KW-1278">Translocase</keyword>
<dbReference type="GO" id="GO:0005524">
    <property type="term" value="F:ATP binding"/>
    <property type="evidence" value="ECO:0007669"/>
    <property type="project" value="UniProtKB-KW"/>
</dbReference>
<dbReference type="Gene3D" id="3.40.50.300">
    <property type="entry name" value="P-loop containing nucleotide triphosphate hydrolases"/>
    <property type="match status" value="2"/>
</dbReference>
<keyword evidence="8" id="KW-0472">Membrane</keyword>
<feature type="domain" description="ABC transporter" evidence="9">
    <location>
        <begin position="249"/>
        <end position="493"/>
    </location>
</feature>
<keyword evidence="6 10" id="KW-0067">ATP-binding</keyword>
<dbReference type="PANTHER" id="PTHR43790">
    <property type="entry name" value="CARBOHYDRATE TRANSPORT ATP-BINDING PROTEIN MG119-RELATED"/>
    <property type="match status" value="1"/>
</dbReference>
<comment type="caution">
    <text evidence="10">The sequence shown here is derived from an EMBL/GenBank/DDBJ whole genome shotgun (WGS) entry which is preliminary data.</text>
</comment>
<keyword evidence="3" id="KW-1003">Cell membrane</keyword>
<dbReference type="SUPFAM" id="SSF52540">
    <property type="entry name" value="P-loop containing nucleoside triphosphate hydrolases"/>
    <property type="match status" value="2"/>
</dbReference>
<gene>
    <name evidence="10" type="ORF">CBW46_009420</name>
</gene>
<sequence length="494" mass="54447">MSHDHKLLLEMRGIGKNFPGVKALSHVDFSIRAGEIHALCGENGAGKSTMMKILSGIYHPDEGEILFESKAVHIKKPDVAQRLGIAIIHQELSLVPELTVAENIFIGDYPQLLPGIVDWTRMKNEAVHVLKEMGFDIDVDQAVGTMGIAKQQIVEIAKALHRKAKIVILDEPTAPLAPQDVERLIELVIKIKNEGLGIVYISHRLPEVFRISDRVTVLKDGQNVATIDTKDLTRDQLIKLMVGREVSSMRLGAVAKKEVKVLSVAGLQTPDLLQNVNFDLHEGEVLGIAGLVGSGRTELVRAIFGADPCTAEIKLFGKSLTVKSPRDAIKQGIALLPEDRKHQGLILGMSALENMTISGLDEFSKFGIVNKKKEQEDGETLVKKLQVRVSGLSQETRTLSGGNQQKLIIARWLYKNVKILIFDEPTRGIDVGAKAEIYNLINQFVKEGGSAIVISSELPEVLMCDRVLVMARGRIVKEIPHEECSEENVIQYML</sequence>
<dbReference type="InterPro" id="IPR017871">
    <property type="entry name" value="ABC_transporter-like_CS"/>
</dbReference>
<organism evidence="10 11">
    <name type="scientific">Paenibacillus xerothermodurans</name>
    <dbReference type="NCBI Taxonomy" id="1977292"/>
    <lineage>
        <taxon>Bacteria</taxon>
        <taxon>Bacillati</taxon>
        <taxon>Bacillota</taxon>
        <taxon>Bacilli</taxon>
        <taxon>Bacillales</taxon>
        <taxon>Paenibacillaceae</taxon>
        <taxon>Paenibacillus</taxon>
    </lineage>
</organism>
<feature type="domain" description="ABC transporter" evidence="9">
    <location>
        <begin position="9"/>
        <end position="245"/>
    </location>
</feature>
<dbReference type="InterPro" id="IPR027417">
    <property type="entry name" value="P-loop_NTPase"/>
</dbReference>
<evidence type="ECO:0000256" key="5">
    <source>
        <dbReference type="ARBA" id="ARBA00022741"/>
    </source>
</evidence>
<dbReference type="FunFam" id="3.40.50.300:FF:000127">
    <property type="entry name" value="Ribose import ATP-binding protein RbsA"/>
    <property type="match status" value="1"/>
</dbReference>
<dbReference type="EMBL" id="NHRJ02000004">
    <property type="protein sequence ID" value="PZE21160.1"/>
    <property type="molecule type" value="Genomic_DNA"/>
</dbReference>
<evidence type="ECO:0000256" key="2">
    <source>
        <dbReference type="ARBA" id="ARBA00022448"/>
    </source>
</evidence>
<evidence type="ECO:0000259" key="9">
    <source>
        <dbReference type="PROSITE" id="PS50893"/>
    </source>
</evidence>
<evidence type="ECO:0000256" key="3">
    <source>
        <dbReference type="ARBA" id="ARBA00022475"/>
    </source>
</evidence>
<dbReference type="GO" id="GO:0016887">
    <property type="term" value="F:ATP hydrolysis activity"/>
    <property type="evidence" value="ECO:0007669"/>
    <property type="project" value="InterPro"/>
</dbReference>
<dbReference type="CDD" id="cd03215">
    <property type="entry name" value="ABC_Carb_Monos_II"/>
    <property type="match status" value="1"/>
</dbReference>
<keyword evidence="5" id="KW-0547">Nucleotide-binding</keyword>
<accession>A0A2W1NBY1</accession>
<name>A0A2W1NBY1_PAEXE</name>
<dbReference type="InterPro" id="IPR050107">
    <property type="entry name" value="ABC_carbohydrate_import_ATPase"/>
</dbReference>
<dbReference type="Pfam" id="PF00005">
    <property type="entry name" value="ABC_tran"/>
    <property type="match status" value="2"/>
</dbReference>
<dbReference type="Proteomes" id="UP000214746">
    <property type="component" value="Unassembled WGS sequence"/>
</dbReference>
<evidence type="ECO:0000256" key="6">
    <source>
        <dbReference type="ARBA" id="ARBA00022840"/>
    </source>
</evidence>
<keyword evidence="11" id="KW-1185">Reference proteome</keyword>
<dbReference type="RefSeq" id="WP_089199766.1">
    <property type="nucleotide sequence ID" value="NZ_NHRJ02000004.1"/>
</dbReference>
<keyword evidence="4" id="KW-0677">Repeat</keyword>
<evidence type="ECO:0000313" key="11">
    <source>
        <dbReference type="Proteomes" id="UP000214746"/>
    </source>
</evidence>
<dbReference type="CDD" id="cd03216">
    <property type="entry name" value="ABC_Carb_Monos_I"/>
    <property type="match status" value="1"/>
</dbReference>
<dbReference type="InterPro" id="IPR003439">
    <property type="entry name" value="ABC_transporter-like_ATP-bd"/>
</dbReference>
<dbReference type="SMART" id="SM00382">
    <property type="entry name" value="AAA"/>
    <property type="match status" value="2"/>
</dbReference>
<dbReference type="PROSITE" id="PS50893">
    <property type="entry name" value="ABC_TRANSPORTER_2"/>
    <property type="match status" value="2"/>
</dbReference>
<dbReference type="PROSITE" id="PS00211">
    <property type="entry name" value="ABC_TRANSPORTER_1"/>
    <property type="match status" value="1"/>
</dbReference>
<evidence type="ECO:0000256" key="4">
    <source>
        <dbReference type="ARBA" id="ARBA00022737"/>
    </source>
</evidence>
<dbReference type="AlphaFoldDB" id="A0A2W1NBY1"/>
<protein>
    <submittedName>
        <fullName evidence="10">Sugar ABC transporter ATP-binding protein</fullName>
    </submittedName>
</protein>
<evidence type="ECO:0000256" key="7">
    <source>
        <dbReference type="ARBA" id="ARBA00022967"/>
    </source>
</evidence>
<dbReference type="PANTHER" id="PTHR43790:SF9">
    <property type="entry name" value="GALACTOFURANOSE TRANSPORTER ATP-BINDING PROTEIN YTFR"/>
    <property type="match status" value="1"/>
</dbReference>
<reference evidence="10" key="1">
    <citation type="submission" date="2018-06" db="EMBL/GenBank/DDBJ databases">
        <title>Paenibacillus xerothermodurans sp. nov. an extremely dry heat resistant spore forming bacterium isolated from the soil of Cape Canaveral, Florida.</title>
        <authorList>
            <person name="Seuylemezian A."/>
            <person name="Kaur N."/>
            <person name="Patil P."/>
            <person name="Patil P."/>
            <person name="Mayilraj S."/>
            <person name="Vaishampayan P."/>
        </authorList>
    </citation>
    <scope>NUCLEOTIDE SEQUENCE [LARGE SCALE GENOMIC DNA]</scope>
    <source>
        <strain evidence="10">ATCC 27380</strain>
    </source>
</reference>
<evidence type="ECO:0000256" key="8">
    <source>
        <dbReference type="ARBA" id="ARBA00023136"/>
    </source>
</evidence>
<dbReference type="InterPro" id="IPR003593">
    <property type="entry name" value="AAA+_ATPase"/>
</dbReference>
<keyword evidence="2" id="KW-0813">Transport</keyword>
<evidence type="ECO:0000256" key="1">
    <source>
        <dbReference type="ARBA" id="ARBA00004202"/>
    </source>
</evidence>
<dbReference type="OrthoDB" id="9766104at2"/>
<evidence type="ECO:0000313" key="10">
    <source>
        <dbReference type="EMBL" id="PZE21160.1"/>
    </source>
</evidence>
<proteinExistence type="predicted"/>